<keyword evidence="2 5" id="KW-0238">DNA-binding</keyword>
<dbReference type="InterPro" id="IPR008920">
    <property type="entry name" value="TF_FadR/GntR_C"/>
</dbReference>
<evidence type="ECO:0000256" key="1">
    <source>
        <dbReference type="ARBA" id="ARBA00023015"/>
    </source>
</evidence>
<dbReference type="Gene3D" id="1.20.120.530">
    <property type="entry name" value="GntR ligand-binding domain-like"/>
    <property type="match status" value="1"/>
</dbReference>
<dbReference type="RefSeq" id="WP_245513226.1">
    <property type="nucleotide sequence ID" value="NZ_SNZR01000013.1"/>
</dbReference>
<evidence type="ECO:0000313" key="6">
    <source>
        <dbReference type="Proteomes" id="UP000295122"/>
    </source>
</evidence>
<gene>
    <name evidence="5" type="ORF">EV668_3275</name>
</gene>
<proteinExistence type="predicted"/>
<evidence type="ECO:0000256" key="2">
    <source>
        <dbReference type="ARBA" id="ARBA00023125"/>
    </source>
</evidence>
<dbReference type="CDD" id="cd07377">
    <property type="entry name" value="WHTH_GntR"/>
    <property type="match status" value="1"/>
</dbReference>
<dbReference type="EMBL" id="SNZR01000013">
    <property type="protein sequence ID" value="TDR90424.1"/>
    <property type="molecule type" value="Genomic_DNA"/>
</dbReference>
<evidence type="ECO:0000259" key="4">
    <source>
        <dbReference type="PROSITE" id="PS50949"/>
    </source>
</evidence>
<dbReference type="GO" id="GO:0003677">
    <property type="term" value="F:DNA binding"/>
    <property type="evidence" value="ECO:0007669"/>
    <property type="project" value="UniProtKB-KW"/>
</dbReference>
<protein>
    <submittedName>
        <fullName evidence="5">DNA-binding GntR family transcriptional regulator</fullName>
    </submittedName>
</protein>
<dbReference type="Proteomes" id="UP000295122">
    <property type="component" value="Unassembled WGS sequence"/>
</dbReference>
<dbReference type="InterPro" id="IPR000524">
    <property type="entry name" value="Tscrpt_reg_HTH_GntR"/>
</dbReference>
<dbReference type="SMART" id="SM00345">
    <property type="entry name" value="HTH_GNTR"/>
    <property type="match status" value="1"/>
</dbReference>
<reference evidence="5 6" key="1">
    <citation type="submission" date="2019-03" db="EMBL/GenBank/DDBJ databases">
        <title>Genomic Encyclopedia of Type Strains, Phase IV (KMG-IV): sequencing the most valuable type-strain genomes for metagenomic binning, comparative biology and taxonomic classification.</title>
        <authorList>
            <person name="Goeker M."/>
        </authorList>
    </citation>
    <scope>NUCLEOTIDE SEQUENCE [LARGE SCALE GENOMIC DNA]</scope>
    <source>
        <strain evidence="5 6">DSM 25903</strain>
    </source>
</reference>
<keyword evidence="1" id="KW-0805">Transcription regulation</keyword>
<accession>A0A4R7BX02</accession>
<evidence type="ECO:0000313" key="5">
    <source>
        <dbReference type="EMBL" id="TDR90424.1"/>
    </source>
</evidence>
<dbReference type="Pfam" id="PF00392">
    <property type="entry name" value="GntR"/>
    <property type="match status" value="1"/>
</dbReference>
<dbReference type="SUPFAM" id="SSF48008">
    <property type="entry name" value="GntR ligand-binding domain-like"/>
    <property type="match status" value="1"/>
</dbReference>
<dbReference type="InterPro" id="IPR011711">
    <property type="entry name" value="GntR_C"/>
</dbReference>
<dbReference type="Gene3D" id="1.10.10.10">
    <property type="entry name" value="Winged helix-like DNA-binding domain superfamily/Winged helix DNA-binding domain"/>
    <property type="match status" value="1"/>
</dbReference>
<dbReference type="PANTHER" id="PTHR43537">
    <property type="entry name" value="TRANSCRIPTIONAL REGULATOR, GNTR FAMILY"/>
    <property type="match status" value="1"/>
</dbReference>
<sequence>MLPMLGAAGITLDRTAGQLGPRTLASAICERIRAEIIAADLMPGQKLNISLLAKRFSVSLAAVREALSRLVSDGLVEALDQKGFRVRAVSPRDLLDLTRTRIEIEGLALRHSIEQGGPAWEAEVRAAHERLLALPRLDPIGEPRCSDAWAREHRLFHEALVGACDSSWLLAFRTILHEQSERYRRLSTPLAPSERDVEGEHRRIVEAVLARDVEATLRAIADHFQRTTDIILAATPVLLGDALAA</sequence>
<evidence type="ECO:0000256" key="3">
    <source>
        <dbReference type="ARBA" id="ARBA00023163"/>
    </source>
</evidence>
<dbReference type="AlphaFoldDB" id="A0A4R7BX02"/>
<dbReference type="Pfam" id="PF07729">
    <property type="entry name" value="FCD"/>
    <property type="match status" value="1"/>
</dbReference>
<dbReference type="PANTHER" id="PTHR43537:SF20">
    <property type="entry name" value="HTH-TYPE TRANSCRIPTIONAL REPRESSOR GLAR"/>
    <property type="match status" value="1"/>
</dbReference>
<organism evidence="5 6">
    <name type="scientific">Enterovirga rhinocerotis</name>
    <dbReference type="NCBI Taxonomy" id="1339210"/>
    <lineage>
        <taxon>Bacteria</taxon>
        <taxon>Pseudomonadati</taxon>
        <taxon>Pseudomonadota</taxon>
        <taxon>Alphaproteobacteria</taxon>
        <taxon>Hyphomicrobiales</taxon>
        <taxon>Methylobacteriaceae</taxon>
        <taxon>Enterovirga</taxon>
    </lineage>
</organism>
<dbReference type="InterPro" id="IPR036388">
    <property type="entry name" value="WH-like_DNA-bd_sf"/>
</dbReference>
<comment type="caution">
    <text evidence="5">The sequence shown here is derived from an EMBL/GenBank/DDBJ whole genome shotgun (WGS) entry which is preliminary data.</text>
</comment>
<keyword evidence="6" id="KW-1185">Reference proteome</keyword>
<name>A0A4R7BX02_9HYPH</name>
<keyword evidence="3" id="KW-0804">Transcription</keyword>
<dbReference type="PROSITE" id="PS50949">
    <property type="entry name" value="HTH_GNTR"/>
    <property type="match status" value="1"/>
</dbReference>
<dbReference type="InterPro" id="IPR036390">
    <property type="entry name" value="WH_DNA-bd_sf"/>
</dbReference>
<dbReference type="GO" id="GO:0003700">
    <property type="term" value="F:DNA-binding transcription factor activity"/>
    <property type="evidence" value="ECO:0007669"/>
    <property type="project" value="InterPro"/>
</dbReference>
<feature type="domain" description="HTH gntR-type" evidence="4">
    <location>
        <begin position="22"/>
        <end position="89"/>
    </location>
</feature>
<dbReference type="SMART" id="SM00895">
    <property type="entry name" value="FCD"/>
    <property type="match status" value="1"/>
</dbReference>
<dbReference type="SUPFAM" id="SSF46785">
    <property type="entry name" value="Winged helix' DNA-binding domain"/>
    <property type="match status" value="1"/>
</dbReference>